<dbReference type="RefSeq" id="WP_017741154.1">
    <property type="nucleotide sequence ID" value="NZ_KQ976355.1"/>
</dbReference>
<organism evidence="1 2">
    <name type="scientific">Scytonema hofmannii PCC 7110</name>
    <dbReference type="NCBI Taxonomy" id="128403"/>
    <lineage>
        <taxon>Bacteria</taxon>
        <taxon>Bacillati</taxon>
        <taxon>Cyanobacteriota</taxon>
        <taxon>Cyanophyceae</taxon>
        <taxon>Nostocales</taxon>
        <taxon>Scytonemataceae</taxon>
        <taxon>Scytonema</taxon>
    </lineage>
</organism>
<evidence type="ECO:0000313" key="1">
    <source>
        <dbReference type="EMBL" id="KYC34704.1"/>
    </source>
</evidence>
<dbReference type="Proteomes" id="UP000076925">
    <property type="component" value="Unassembled WGS sequence"/>
</dbReference>
<gene>
    <name evidence="1" type="ORF">WA1_49120</name>
</gene>
<dbReference type="AlphaFoldDB" id="A0A139WQL1"/>
<dbReference type="EMBL" id="ANNX02000064">
    <property type="protein sequence ID" value="KYC34704.1"/>
    <property type="molecule type" value="Genomic_DNA"/>
</dbReference>
<accession>A0A139WQL1</accession>
<comment type="caution">
    <text evidence="1">The sequence shown here is derived from an EMBL/GenBank/DDBJ whole genome shotgun (WGS) entry which is preliminary data.</text>
</comment>
<sequence>MAQYTMRETNEYVILATKSRILWKERKSQSEDGDIYVEFCDDGVARVVLYHYNMITTEILSAIALGELGINDVVIPRILLHECVPEFQIGDASVSVRGLTPEQWFLLKETAQKNITTLKSYHAERAILEQKFKLAILSRHPPGWNYV</sequence>
<proteinExistence type="predicted"/>
<protein>
    <submittedName>
        <fullName evidence="1">Uncharacterized protein</fullName>
    </submittedName>
</protein>
<name>A0A139WQL1_9CYAN</name>
<keyword evidence="2" id="KW-1185">Reference proteome</keyword>
<reference evidence="1 2" key="1">
    <citation type="journal article" date="2013" name="Genome Biol. Evol.">
        <title>Genomes of Stigonematalean cyanobacteria (subsection V) and the evolution of oxygenic photosynthesis from prokaryotes to plastids.</title>
        <authorList>
            <person name="Dagan T."/>
            <person name="Roettger M."/>
            <person name="Stucken K."/>
            <person name="Landan G."/>
            <person name="Koch R."/>
            <person name="Major P."/>
            <person name="Gould S.B."/>
            <person name="Goremykin V.V."/>
            <person name="Rippka R."/>
            <person name="Tandeau de Marsac N."/>
            <person name="Gugger M."/>
            <person name="Lockhart P.J."/>
            <person name="Allen J.F."/>
            <person name="Brune I."/>
            <person name="Maus I."/>
            <person name="Puhler A."/>
            <person name="Martin W.F."/>
        </authorList>
    </citation>
    <scope>NUCLEOTIDE SEQUENCE [LARGE SCALE GENOMIC DNA]</scope>
    <source>
        <strain evidence="1 2">PCC 7110</strain>
    </source>
</reference>
<evidence type="ECO:0000313" key="2">
    <source>
        <dbReference type="Proteomes" id="UP000076925"/>
    </source>
</evidence>